<dbReference type="Pfam" id="PF00271">
    <property type="entry name" value="Helicase_C"/>
    <property type="match status" value="1"/>
</dbReference>
<feature type="domain" description="Helicase ATP-binding" evidence="19">
    <location>
        <begin position="44"/>
        <end position="212"/>
    </location>
</feature>
<dbReference type="EC" id="5.6.2.4" evidence="16"/>
<evidence type="ECO:0000256" key="2">
    <source>
        <dbReference type="ARBA" id="ARBA00001947"/>
    </source>
</evidence>
<dbReference type="InterPro" id="IPR018982">
    <property type="entry name" value="RQC_domain"/>
</dbReference>
<keyword evidence="4" id="KW-0479">Metal-binding</keyword>
<dbReference type="PANTHER" id="PTHR13710:SF105">
    <property type="entry name" value="ATP-DEPENDENT DNA HELICASE Q1"/>
    <property type="match status" value="1"/>
</dbReference>
<evidence type="ECO:0000256" key="16">
    <source>
        <dbReference type="NCBIfam" id="TIGR01389"/>
    </source>
</evidence>
<evidence type="ECO:0000256" key="17">
    <source>
        <dbReference type="SAM" id="MobiDB-lite"/>
    </source>
</evidence>
<keyword evidence="9" id="KW-0862">Zinc</keyword>
<organism evidence="21 22">
    <name type="scientific">Streptomyces cellulosae</name>
    <dbReference type="NCBI Taxonomy" id="1968"/>
    <lineage>
        <taxon>Bacteria</taxon>
        <taxon>Bacillati</taxon>
        <taxon>Actinomycetota</taxon>
        <taxon>Actinomycetes</taxon>
        <taxon>Kitasatosporales</taxon>
        <taxon>Streptomycetaceae</taxon>
        <taxon>Streptomyces</taxon>
    </lineage>
</organism>
<dbReference type="Pfam" id="PF00270">
    <property type="entry name" value="DEAD"/>
    <property type="match status" value="1"/>
</dbReference>
<dbReference type="EMBL" id="JBITDC010000022">
    <property type="protein sequence ID" value="MFI5680611.1"/>
    <property type="molecule type" value="Genomic_DNA"/>
</dbReference>
<evidence type="ECO:0000259" key="20">
    <source>
        <dbReference type="PROSITE" id="PS51194"/>
    </source>
</evidence>
<evidence type="ECO:0000256" key="13">
    <source>
        <dbReference type="ARBA" id="ARBA00023204"/>
    </source>
</evidence>
<feature type="compositionally biased region" description="Acidic residues" evidence="17">
    <location>
        <begin position="678"/>
        <end position="690"/>
    </location>
</feature>
<evidence type="ECO:0000256" key="11">
    <source>
        <dbReference type="ARBA" id="ARBA00023125"/>
    </source>
</evidence>
<feature type="compositionally biased region" description="Basic and acidic residues" evidence="17">
    <location>
        <begin position="520"/>
        <end position="532"/>
    </location>
</feature>
<feature type="domain" description="HRDC" evidence="18">
    <location>
        <begin position="562"/>
        <end position="642"/>
    </location>
</feature>
<dbReference type="NCBIfam" id="TIGR01389">
    <property type="entry name" value="recQ"/>
    <property type="match status" value="1"/>
</dbReference>
<dbReference type="Pfam" id="PF16124">
    <property type="entry name" value="RecQ_Zn_bind"/>
    <property type="match status" value="1"/>
</dbReference>
<protein>
    <recommendedName>
        <fullName evidence="16">DNA helicase RecQ</fullName>
        <ecNumber evidence="16">5.6.2.4</ecNumber>
    </recommendedName>
</protein>
<keyword evidence="13" id="KW-0234">DNA repair</keyword>
<proteinExistence type="inferred from homology"/>
<dbReference type="InterPro" id="IPR006293">
    <property type="entry name" value="DNA_helicase_ATP-dep_RecQ_bac"/>
</dbReference>
<dbReference type="CDD" id="cd18794">
    <property type="entry name" value="SF2_C_RecQ"/>
    <property type="match status" value="1"/>
</dbReference>
<feature type="compositionally biased region" description="Low complexity" evidence="17">
    <location>
        <begin position="641"/>
        <end position="661"/>
    </location>
</feature>
<evidence type="ECO:0000256" key="14">
    <source>
        <dbReference type="ARBA" id="ARBA00023235"/>
    </source>
</evidence>
<dbReference type="Pfam" id="PF00570">
    <property type="entry name" value="HRDC"/>
    <property type="match status" value="1"/>
</dbReference>
<comment type="similarity">
    <text evidence="3">Belongs to the helicase family. RecQ subfamily.</text>
</comment>
<comment type="cofactor">
    <cofactor evidence="1">
        <name>Mg(2+)</name>
        <dbReference type="ChEBI" id="CHEBI:18420"/>
    </cofactor>
</comment>
<evidence type="ECO:0000259" key="18">
    <source>
        <dbReference type="PROSITE" id="PS50967"/>
    </source>
</evidence>
<comment type="caution">
    <text evidence="21">The sequence shown here is derived from an EMBL/GenBank/DDBJ whole genome shotgun (WGS) entry which is preliminary data.</text>
</comment>
<dbReference type="PROSITE" id="PS50967">
    <property type="entry name" value="HRDC"/>
    <property type="match status" value="1"/>
</dbReference>
<evidence type="ECO:0000256" key="12">
    <source>
        <dbReference type="ARBA" id="ARBA00023172"/>
    </source>
</evidence>
<dbReference type="InterPro" id="IPR014001">
    <property type="entry name" value="Helicase_ATP-bd"/>
</dbReference>
<evidence type="ECO:0000259" key="19">
    <source>
        <dbReference type="PROSITE" id="PS51192"/>
    </source>
</evidence>
<dbReference type="Pfam" id="PF09382">
    <property type="entry name" value="RQC"/>
    <property type="match status" value="1"/>
</dbReference>
<evidence type="ECO:0000256" key="1">
    <source>
        <dbReference type="ARBA" id="ARBA00001946"/>
    </source>
</evidence>
<dbReference type="PANTHER" id="PTHR13710">
    <property type="entry name" value="DNA HELICASE RECQ FAMILY MEMBER"/>
    <property type="match status" value="1"/>
</dbReference>
<accession>A0ABW7YEJ1</accession>
<dbReference type="NCBIfam" id="TIGR00614">
    <property type="entry name" value="recQ_fam"/>
    <property type="match status" value="1"/>
</dbReference>
<evidence type="ECO:0000256" key="8">
    <source>
        <dbReference type="ARBA" id="ARBA00022806"/>
    </source>
</evidence>
<name>A0ABW7YEJ1_STRCE</name>
<dbReference type="InterPro" id="IPR001650">
    <property type="entry name" value="Helicase_C-like"/>
</dbReference>
<feature type="domain" description="Helicase C-terminal" evidence="20">
    <location>
        <begin position="233"/>
        <end position="387"/>
    </location>
</feature>
<feature type="region of interest" description="Disordered" evidence="17">
    <location>
        <begin position="520"/>
        <end position="557"/>
    </location>
</feature>
<evidence type="ECO:0000313" key="21">
    <source>
        <dbReference type="EMBL" id="MFI5680611.1"/>
    </source>
</evidence>
<dbReference type="Gene3D" id="1.10.150.80">
    <property type="entry name" value="HRDC domain"/>
    <property type="match status" value="1"/>
</dbReference>
<evidence type="ECO:0000256" key="9">
    <source>
        <dbReference type="ARBA" id="ARBA00022833"/>
    </source>
</evidence>
<keyword evidence="14" id="KW-0413">Isomerase</keyword>
<keyword evidence="6" id="KW-0227">DNA damage</keyword>
<dbReference type="PROSITE" id="PS51192">
    <property type="entry name" value="HELICASE_ATP_BIND_1"/>
    <property type="match status" value="1"/>
</dbReference>
<evidence type="ECO:0000256" key="5">
    <source>
        <dbReference type="ARBA" id="ARBA00022741"/>
    </source>
</evidence>
<dbReference type="Proteomes" id="UP001612415">
    <property type="component" value="Unassembled WGS sequence"/>
</dbReference>
<dbReference type="SMART" id="SM00956">
    <property type="entry name" value="RQC"/>
    <property type="match status" value="1"/>
</dbReference>
<dbReference type="SMART" id="SM00490">
    <property type="entry name" value="HELICc"/>
    <property type="match status" value="1"/>
</dbReference>
<dbReference type="SMART" id="SM00341">
    <property type="entry name" value="HRDC"/>
    <property type="match status" value="1"/>
</dbReference>
<dbReference type="InterPro" id="IPR044876">
    <property type="entry name" value="HRDC_dom_sf"/>
</dbReference>
<dbReference type="InterPro" id="IPR002121">
    <property type="entry name" value="HRDC_dom"/>
</dbReference>
<dbReference type="Gene3D" id="3.40.50.300">
    <property type="entry name" value="P-loop containing nucleotide triphosphate hydrolases"/>
    <property type="match status" value="2"/>
</dbReference>
<keyword evidence="8 21" id="KW-0347">Helicase</keyword>
<comment type="cofactor">
    <cofactor evidence="2">
        <name>Zn(2+)</name>
        <dbReference type="ChEBI" id="CHEBI:29105"/>
    </cofactor>
</comment>
<dbReference type="InterPro" id="IPR011545">
    <property type="entry name" value="DEAD/DEAH_box_helicase_dom"/>
</dbReference>
<evidence type="ECO:0000256" key="6">
    <source>
        <dbReference type="ARBA" id="ARBA00022763"/>
    </source>
</evidence>
<keyword evidence="10" id="KW-0067">ATP-binding</keyword>
<dbReference type="RefSeq" id="WP_398661131.1">
    <property type="nucleotide sequence ID" value="NZ_JBITDC010000022.1"/>
</dbReference>
<dbReference type="InterPro" id="IPR027417">
    <property type="entry name" value="P-loop_NTPase"/>
</dbReference>
<dbReference type="InterPro" id="IPR032284">
    <property type="entry name" value="RecQ_Zn-bd"/>
</dbReference>
<dbReference type="InterPro" id="IPR010997">
    <property type="entry name" value="HRDC-like_sf"/>
</dbReference>
<keyword evidence="22" id="KW-1185">Reference proteome</keyword>
<evidence type="ECO:0000256" key="3">
    <source>
        <dbReference type="ARBA" id="ARBA00005446"/>
    </source>
</evidence>
<keyword evidence="11" id="KW-0238">DNA-binding</keyword>
<evidence type="ECO:0000256" key="15">
    <source>
        <dbReference type="ARBA" id="ARBA00034617"/>
    </source>
</evidence>
<dbReference type="SUPFAM" id="SSF52540">
    <property type="entry name" value="P-loop containing nucleoside triphosphate hydrolases"/>
    <property type="match status" value="2"/>
</dbReference>
<keyword evidence="5" id="KW-0547">Nucleotide-binding</keyword>
<keyword evidence="7" id="KW-0378">Hydrolase</keyword>
<evidence type="ECO:0000256" key="7">
    <source>
        <dbReference type="ARBA" id="ARBA00022801"/>
    </source>
</evidence>
<evidence type="ECO:0000256" key="4">
    <source>
        <dbReference type="ARBA" id="ARBA00022723"/>
    </source>
</evidence>
<dbReference type="Gene3D" id="1.10.10.10">
    <property type="entry name" value="Winged helix-like DNA-binding domain superfamily/Winged helix DNA-binding domain"/>
    <property type="match status" value="1"/>
</dbReference>
<dbReference type="SUPFAM" id="SSF47819">
    <property type="entry name" value="HRDC-like"/>
    <property type="match status" value="1"/>
</dbReference>
<reference evidence="21 22" key="1">
    <citation type="submission" date="2024-10" db="EMBL/GenBank/DDBJ databases">
        <title>The Natural Products Discovery Center: Release of the First 8490 Sequenced Strains for Exploring Actinobacteria Biosynthetic Diversity.</title>
        <authorList>
            <person name="Kalkreuter E."/>
            <person name="Kautsar S.A."/>
            <person name="Yang D."/>
            <person name="Bader C.D."/>
            <person name="Teijaro C.N."/>
            <person name="Fluegel L."/>
            <person name="Davis C.M."/>
            <person name="Simpson J.R."/>
            <person name="Lauterbach L."/>
            <person name="Steele A.D."/>
            <person name="Gui C."/>
            <person name="Meng S."/>
            <person name="Li G."/>
            <person name="Viehrig K."/>
            <person name="Ye F."/>
            <person name="Su P."/>
            <person name="Kiefer A.F."/>
            <person name="Nichols A."/>
            <person name="Cepeda A.J."/>
            <person name="Yan W."/>
            <person name="Fan B."/>
            <person name="Jiang Y."/>
            <person name="Adhikari A."/>
            <person name="Zheng C.-J."/>
            <person name="Schuster L."/>
            <person name="Cowan T.M."/>
            <person name="Smanski M.J."/>
            <person name="Chevrette M.G."/>
            <person name="De Carvalho L.P.S."/>
            <person name="Shen B."/>
        </authorList>
    </citation>
    <scope>NUCLEOTIDE SEQUENCE [LARGE SCALE GENOMIC DNA]</scope>
    <source>
        <strain evidence="21 22">NPDC051599</strain>
    </source>
</reference>
<feature type="region of interest" description="Disordered" evidence="17">
    <location>
        <begin position="641"/>
        <end position="690"/>
    </location>
</feature>
<evidence type="ECO:0000256" key="10">
    <source>
        <dbReference type="ARBA" id="ARBA00022840"/>
    </source>
</evidence>
<feature type="compositionally biased region" description="Gly residues" evidence="17">
    <location>
        <begin position="662"/>
        <end position="672"/>
    </location>
</feature>
<keyword evidence="12" id="KW-0233">DNA recombination</keyword>
<dbReference type="SMART" id="SM00487">
    <property type="entry name" value="DEXDc"/>
    <property type="match status" value="1"/>
</dbReference>
<dbReference type="InterPro" id="IPR036388">
    <property type="entry name" value="WH-like_DNA-bd_sf"/>
</dbReference>
<dbReference type="PROSITE" id="PS51194">
    <property type="entry name" value="HELICASE_CTER"/>
    <property type="match status" value="1"/>
</dbReference>
<dbReference type="GO" id="GO:0004386">
    <property type="term" value="F:helicase activity"/>
    <property type="evidence" value="ECO:0007669"/>
    <property type="project" value="UniProtKB-KW"/>
</dbReference>
<comment type="catalytic activity">
    <reaction evidence="15">
        <text>Couples ATP hydrolysis with the unwinding of duplex DNA by translocating in the 3'-5' direction.</text>
        <dbReference type="EC" id="5.6.2.4"/>
    </reaction>
</comment>
<evidence type="ECO:0000313" key="22">
    <source>
        <dbReference type="Proteomes" id="UP001612415"/>
    </source>
</evidence>
<dbReference type="CDD" id="cd17920">
    <property type="entry name" value="DEXHc_RecQ"/>
    <property type="match status" value="1"/>
</dbReference>
<sequence length="690" mass="74032">MGGTGGIIEMPGITETPATDSEALATLNRVFGYETFRGEQEEVIEHVVAGGDAVVLMPTGGGKSLCYQIPSLVRPGTGIVVSPLIALMQDQVDALRALGVRAGFMNSTQDFDERRVVEAEYLAGELDLLYLAPERLRLESTLDLLSRGKIAVFAIDEAHCVSQWGHDFRPDYLSLSLLGQRWPDVPRIALTATATHATHQEITQRLDMPTARHFVASFDRPNIQYRIVPKADPKKQLLGFLREEHPGDAGIVYCLSRKSVEATAEFLSRNGIEAVPYHAGLDAGTRAAHQARFLREDGLVVVATIAFGMGIDKPDVRFVAHLDLPKSVEGYYQETGRAGRDGLPSTAWMAYGLNDVIQQRKMIQSSEGDEAFRRRAAAHLDSMLALCETAQCRRGQLLAYFGQEPDPTGCGNCDTCLVPPETWDGTVAAQKVLSTVVRLQRERGQKFGAVQIVDILLGKRTAKVIQFDHDQLSVFGIGDELSEGEWRSVVRQLLAQGLLAVEGDYGTLVLTEGSGSVLRQEREVPLRKEPKKAVTSRSASGSSGSGSGRGERKAKAAAAELPEELLPAFEALRAWRAEQAREQGVPAYVIFHDATLREIATVWPTSVEQLGGISGVGEKKLVTYGEGVIGVLAELGGPPGAGATPGAAGDPGAGAEESAGGAAPGSGSGAGSGSQFDDWPETEPEPEDWI</sequence>
<dbReference type="InterPro" id="IPR004589">
    <property type="entry name" value="DNA_helicase_ATP-dep_RecQ"/>
</dbReference>
<gene>
    <name evidence="21" type="primary">recQ</name>
    <name evidence="21" type="ORF">ACIA8P_39415</name>
</gene>